<dbReference type="RefSeq" id="WP_156729905.1">
    <property type="nucleotide sequence ID" value="NZ_CACRSZ010000049.1"/>
</dbReference>
<reference evidence="2" key="1">
    <citation type="submission" date="2019-11" db="EMBL/GenBank/DDBJ databases">
        <authorList>
            <person name="Feng L."/>
        </authorList>
    </citation>
    <scope>NUCLEOTIDE SEQUENCE</scope>
    <source>
        <strain evidence="2">BfaecisLFYP10</strain>
    </source>
</reference>
<organism evidence="2">
    <name type="scientific">Bacteroides faecis</name>
    <dbReference type="NCBI Taxonomy" id="674529"/>
    <lineage>
        <taxon>Bacteria</taxon>
        <taxon>Pseudomonadati</taxon>
        <taxon>Bacteroidota</taxon>
        <taxon>Bacteroidia</taxon>
        <taxon>Bacteroidales</taxon>
        <taxon>Bacteroidaceae</taxon>
        <taxon>Bacteroides</taxon>
    </lineage>
</organism>
<proteinExistence type="predicted"/>
<feature type="region of interest" description="Disordered" evidence="1">
    <location>
        <begin position="184"/>
        <end position="217"/>
    </location>
</feature>
<gene>
    <name evidence="2" type="ORF">BFLFYP10_02034</name>
</gene>
<accession>A0A6N2V5H1</accession>
<protein>
    <submittedName>
        <fullName evidence="2">Uncharacterized protein</fullName>
    </submittedName>
</protein>
<name>A0A6N2V5H1_9BACE</name>
<dbReference type="AlphaFoldDB" id="A0A6N2V5H1"/>
<evidence type="ECO:0000256" key="1">
    <source>
        <dbReference type="SAM" id="MobiDB-lite"/>
    </source>
</evidence>
<dbReference type="EMBL" id="CACRSZ010000049">
    <property type="protein sequence ID" value="VYT25684.1"/>
    <property type="molecule type" value="Genomic_DNA"/>
</dbReference>
<sequence length="229" mass="25904">MTTKTSSAAVTLTRNVDSQNVCVSTFVQFAALIEACPLSNVVLRDKKTDRFIVLKRVELFASKAVPTKDELLNAWKSMYFNTWKMKFEIEKCSHESLKSGNLFRNLDRFDVTMYLAGKKVFDTADYNLDLVEGKVGLTPKSKVREDFTTNKELKAHCYKVAERAWKLLNIDTLITSALTDAEKEEKEQKLEKSEKATKVKGKETAKATTKDVKSEDVKSEEVQVLAEVA</sequence>
<evidence type="ECO:0000313" key="2">
    <source>
        <dbReference type="EMBL" id="VYT25684.1"/>
    </source>
</evidence>